<feature type="region of interest" description="Disordered" evidence="1">
    <location>
        <begin position="79"/>
        <end position="100"/>
    </location>
</feature>
<organism evidence="3 4">
    <name type="scientific">Solirubrobacter phytolaccae</name>
    <dbReference type="NCBI Taxonomy" id="1404360"/>
    <lineage>
        <taxon>Bacteria</taxon>
        <taxon>Bacillati</taxon>
        <taxon>Actinomycetota</taxon>
        <taxon>Thermoleophilia</taxon>
        <taxon>Solirubrobacterales</taxon>
        <taxon>Solirubrobacteraceae</taxon>
        <taxon>Solirubrobacter</taxon>
    </lineage>
</organism>
<protein>
    <submittedName>
        <fullName evidence="3">Uncharacterized protein</fullName>
    </submittedName>
</protein>
<keyword evidence="2" id="KW-0812">Transmembrane</keyword>
<keyword evidence="4" id="KW-1185">Reference proteome</keyword>
<gene>
    <name evidence="3" type="ORF">OJ997_15195</name>
</gene>
<keyword evidence="2" id="KW-1133">Transmembrane helix</keyword>
<comment type="caution">
    <text evidence="3">The sequence shown here is derived from an EMBL/GenBank/DDBJ whole genome shotgun (WGS) entry which is preliminary data.</text>
</comment>
<reference evidence="3" key="1">
    <citation type="submission" date="2022-10" db="EMBL/GenBank/DDBJ databases">
        <title>The WGS of Solirubrobacter phytolaccae KCTC 29190.</title>
        <authorList>
            <person name="Jiang Z."/>
        </authorList>
    </citation>
    <scope>NUCLEOTIDE SEQUENCE</scope>
    <source>
        <strain evidence="3">KCTC 29190</strain>
    </source>
</reference>
<evidence type="ECO:0000256" key="2">
    <source>
        <dbReference type="SAM" id="Phobius"/>
    </source>
</evidence>
<proteinExistence type="predicted"/>
<keyword evidence="2" id="KW-0472">Membrane</keyword>
<dbReference type="AlphaFoldDB" id="A0A9X3NB27"/>
<evidence type="ECO:0000313" key="3">
    <source>
        <dbReference type="EMBL" id="MDA0181650.1"/>
    </source>
</evidence>
<name>A0A9X3NB27_9ACTN</name>
<dbReference type="EMBL" id="JAPDDP010000024">
    <property type="protein sequence ID" value="MDA0181650.1"/>
    <property type="molecule type" value="Genomic_DNA"/>
</dbReference>
<evidence type="ECO:0000313" key="4">
    <source>
        <dbReference type="Proteomes" id="UP001147653"/>
    </source>
</evidence>
<accession>A0A9X3NB27</accession>
<dbReference type="RefSeq" id="WP_270025999.1">
    <property type="nucleotide sequence ID" value="NZ_JAPDDP010000024.1"/>
</dbReference>
<feature type="transmembrane region" description="Helical" evidence="2">
    <location>
        <begin position="12"/>
        <end position="33"/>
    </location>
</feature>
<sequence length="139" mass="14873">MQQLIRIVERRPLIAVAALVVVVLLVGLGPRLVSFGDDGHALRENSLELIPAAIALTYMDMAGAGDRSGACSALTDEAADASRCDTPNPRPRRCGSATPEDVRVGRFTPPFATIHAGDCTFKLEEQGSGDWRVAEITDR</sequence>
<evidence type="ECO:0000256" key="1">
    <source>
        <dbReference type="SAM" id="MobiDB-lite"/>
    </source>
</evidence>
<dbReference type="Proteomes" id="UP001147653">
    <property type="component" value="Unassembled WGS sequence"/>
</dbReference>